<evidence type="ECO:0000259" key="3">
    <source>
        <dbReference type="Pfam" id="PF03330"/>
    </source>
</evidence>
<dbReference type="AlphaFoldDB" id="A0A8H6X3H5"/>
<dbReference type="Gene3D" id="2.40.40.10">
    <property type="entry name" value="RlpA-like domain"/>
    <property type="match status" value="1"/>
</dbReference>
<dbReference type="InterPro" id="IPR009009">
    <property type="entry name" value="RlpA-like_DPBB"/>
</dbReference>
<feature type="chain" id="PRO_5034673195" evidence="2">
    <location>
        <begin position="19"/>
        <end position="147"/>
    </location>
</feature>
<accession>A0A8H6X3H5</accession>
<comment type="caution">
    <text evidence="4">The sequence shown here is derived from an EMBL/GenBank/DDBJ whole genome shotgun (WGS) entry which is preliminary data.</text>
</comment>
<keyword evidence="1 2" id="KW-0732">Signal</keyword>
<proteinExistence type="predicted"/>
<dbReference type="PANTHER" id="PTHR31836">
    <property type="match status" value="1"/>
</dbReference>
<dbReference type="InterPro" id="IPR051477">
    <property type="entry name" value="Expansin_CellWall"/>
</dbReference>
<evidence type="ECO:0000313" key="5">
    <source>
        <dbReference type="Proteomes" id="UP000620124"/>
    </source>
</evidence>
<feature type="signal peptide" evidence="2">
    <location>
        <begin position="1"/>
        <end position="18"/>
    </location>
</feature>
<dbReference type="Pfam" id="PF03330">
    <property type="entry name" value="DPBB_1"/>
    <property type="match status" value="1"/>
</dbReference>
<protein>
    <submittedName>
        <fullName evidence="4">Barwin-like endoglucanase</fullName>
    </submittedName>
</protein>
<dbReference type="SUPFAM" id="SSF50685">
    <property type="entry name" value="Barwin-like endoglucanases"/>
    <property type="match status" value="1"/>
</dbReference>
<evidence type="ECO:0000256" key="2">
    <source>
        <dbReference type="SAM" id="SignalP"/>
    </source>
</evidence>
<gene>
    <name evidence="4" type="ORF">MVEN_02333500</name>
</gene>
<keyword evidence="5" id="KW-1185">Reference proteome</keyword>
<dbReference type="OrthoDB" id="623670at2759"/>
<evidence type="ECO:0000313" key="4">
    <source>
        <dbReference type="EMBL" id="KAF7333768.1"/>
    </source>
</evidence>
<dbReference type="Proteomes" id="UP000620124">
    <property type="component" value="Unassembled WGS sequence"/>
</dbReference>
<dbReference type="PANTHER" id="PTHR31836:SF28">
    <property type="entry name" value="SRCR DOMAIN-CONTAINING PROTEIN-RELATED"/>
    <property type="match status" value="1"/>
</dbReference>
<sequence>MNLVSNILFACLLTLTAAAPGTLNTSGASLMLRNQPVDEASIGDVTVDAAAAHQGRVTFYTPNGGVGACGHPIKTSAHAVALASAQYNGGAHCGKKIKVQHNGKSIIAKVVDLCPGCPSEGLDLTRGAFKELAKPTIGVIEANWHFV</sequence>
<organism evidence="4 5">
    <name type="scientific">Mycena venus</name>
    <dbReference type="NCBI Taxonomy" id="2733690"/>
    <lineage>
        <taxon>Eukaryota</taxon>
        <taxon>Fungi</taxon>
        <taxon>Dikarya</taxon>
        <taxon>Basidiomycota</taxon>
        <taxon>Agaricomycotina</taxon>
        <taxon>Agaricomycetes</taxon>
        <taxon>Agaricomycetidae</taxon>
        <taxon>Agaricales</taxon>
        <taxon>Marasmiineae</taxon>
        <taxon>Mycenaceae</taxon>
        <taxon>Mycena</taxon>
    </lineage>
</organism>
<feature type="domain" description="RlpA-like protein double-psi beta-barrel" evidence="3">
    <location>
        <begin position="54"/>
        <end position="141"/>
    </location>
</feature>
<evidence type="ECO:0000256" key="1">
    <source>
        <dbReference type="ARBA" id="ARBA00022729"/>
    </source>
</evidence>
<dbReference type="CDD" id="cd22191">
    <property type="entry name" value="DPBB_RlpA_EXP_N-like"/>
    <property type="match status" value="1"/>
</dbReference>
<dbReference type="InterPro" id="IPR036908">
    <property type="entry name" value="RlpA-like_sf"/>
</dbReference>
<dbReference type="EMBL" id="JACAZI010000028">
    <property type="protein sequence ID" value="KAF7333768.1"/>
    <property type="molecule type" value="Genomic_DNA"/>
</dbReference>
<reference evidence="4" key="1">
    <citation type="submission" date="2020-05" db="EMBL/GenBank/DDBJ databases">
        <title>Mycena genomes resolve the evolution of fungal bioluminescence.</title>
        <authorList>
            <person name="Tsai I.J."/>
        </authorList>
    </citation>
    <scope>NUCLEOTIDE SEQUENCE</scope>
    <source>
        <strain evidence="4">CCC161011</strain>
    </source>
</reference>
<name>A0A8H6X3H5_9AGAR</name>